<dbReference type="Gene3D" id="2.150.10.10">
    <property type="entry name" value="Serralysin-like metalloprotease, C-terminal"/>
    <property type="match status" value="4"/>
</dbReference>
<dbReference type="RefSeq" id="WP_277277603.1">
    <property type="nucleotide sequence ID" value="NZ_JAROCY010000009.1"/>
</dbReference>
<reference evidence="9 10" key="1">
    <citation type="submission" date="2023-03" db="EMBL/GenBank/DDBJ databases">
        <title>Novosphingobium cyanobacteriorum sp. nov., isolated from a eutrophic reservoir during the Microcystis bloom period.</title>
        <authorList>
            <person name="Kang M."/>
            <person name="Le V."/>
            <person name="Ko S.-R."/>
            <person name="Lee S.-A."/>
            <person name="Ahn C.-Y."/>
        </authorList>
    </citation>
    <scope>NUCLEOTIDE SEQUENCE [LARGE SCALE GENOMIC DNA]</scope>
    <source>
        <strain evidence="9 10">HBC54</strain>
    </source>
</reference>
<evidence type="ECO:0000256" key="6">
    <source>
        <dbReference type="ARBA" id="ARBA00023026"/>
    </source>
</evidence>
<comment type="subcellular location">
    <subcellularLocation>
        <location evidence="1">Membrane</location>
    </subcellularLocation>
    <subcellularLocation>
        <location evidence="2">Secreted</location>
    </subcellularLocation>
</comment>
<dbReference type="InterPro" id="IPR003995">
    <property type="entry name" value="RTX_toxin_determinant-A"/>
</dbReference>
<dbReference type="SUPFAM" id="SSF51120">
    <property type="entry name" value="beta-Roll"/>
    <property type="match status" value="4"/>
</dbReference>
<protein>
    <submittedName>
        <fullName evidence="9">Calcium-binding protein</fullName>
    </submittedName>
</protein>
<keyword evidence="7" id="KW-0472">Membrane</keyword>
<evidence type="ECO:0000256" key="5">
    <source>
        <dbReference type="ARBA" id="ARBA00022737"/>
    </source>
</evidence>
<dbReference type="InterPro" id="IPR001343">
    <property type="entry name" value="Hemolysn_Ca-bd"/>
</dbReference>
<evidence type="ECO:0000256" key="7">
    <source>
        <dbReference type="ARBA" id="ARBA00023136"/>
    </source>
</evidence>
<evidence type="ECO:0000256" key="8">
    <source>
        <dbReference type="SAM" id="MobiDB-lite"/>
    </source>
</evidence>
<evidence type="ECO:0000313" key="9">
    <source>
        <dbReference type="EMBL" id="MDF8333675.1"/>
    </source>
</evidence>
<dbReference type="EMBL" id="JAROCY010000009">
    <property type="protein sequence ID" value="MDF8333675.1"/>
    <property type="molecule type" value="Genomic_DNA"/>
</dbReference>
<feature type="region of interest" description="Disordered" evidence="8">
    <location>
        <begin position="1"/>
        <end position="20"/>
    </location>
</feature>
<keyword evidence="4" id="KW-0800">Toxin</keyword>
<evidence type="ECO:0000256" key="4">
    <source>
        <dbReference type="ARBA" id="ARBA00022656"/>
    </source>
</evidence>
<evidence type="ECO:0000313" key="10">
    <source>
        <dbReference type="Proteomes" id="UP001222770"/>
    </source>
</evidence>
<dbReference type="PROSITE" id="PS00330">
    <property type="entry name" value="HEMOLYSIN_CALCIUM"/>
    <property type="match status" value="4"/>
</dbReference>
<dbReference type="InterPro" id="IPR050557">
    <property type="entry name" value="RTX_toxin/Mannuronan_C5-epim"/>
</dbReference>
<dbReference type="PANTHER" id="PTHR38340:SF1">
    <property type="entry name" value="S-LAYER PROTEIN"/>
    <property type="match status" value="1"/>
</dbReference>
<sequence length="815" mass="82863">MTAIVKSGSEWHNADLDGPHSEQEGEIAALADGGYVVVWIDSNDGYTAAVRAQRFDSFGTPVGAEIIVDQGPGNVPYSAKSNVAVSGLADGHFVVAWDQNYAGFNGNGVLARTFDSTGQALGGTFPVATYSDSFPSSESPRILPAADGSFWIVSEDFVVGRGQGLIAQHLDQTGANLGPGIELLNLSEATDVSFPEVAQLADGRVVVGWSETIVAPINEASFKLQIYDRDFKNGGAVVTIDHSTEFGATFWHDGIVALPDGGFAVEWLAWRQNGESSIYVQTFNAAGAARNSPTLVTTHSSGQLSNADIALNGAGELVVSWIAPDGSSIMGQKIAADGAPLGTSFEISPADIQRNVHLVGLSGGGYVSQFIGNSEDGWAVSAQAFNLSIISGSSGNDKLNGTAFDDVLNGLAGSDVLNGLAGNDRLNGGAGNDTLDGGVGSDTAVYDDAAGAVKVSLLLTGLQNTGSAAGVDKLVSIENLVGSAFADTLTGNDANNRMEGMDGNDKIDGKAGADLMVGGKGNDTYTVDTLYDVVAEKADEGTDTVNVGFSYILGENVEKLVLTGGDSLEGTGNALANSLTGNAGANHLYGLDGNDTLDGKGGADALFGGMGNDTYVVDDPGDVVSESAGAGTDTVKASIAFILADNLEKLTLTGAGDLDGTGNALANTVIGNAGANHLWGLAGKDIISGGLGTDSLWGGLGADNLTGGGDADLFGFDTLESSASKDTIKDFEHGIDEIALSRSVFTAFSGSAPGGISANAFALGTAAAAATQHLIYNQATGALYYDADGVGGQSQVQIALLSTRPVLDAADFVLI</sequence>
<dbReference type="PANTHER" id="PTHR38340">
    <property type="entry name" value="S-LAYER PROTEIN"/>
    <property type="match status" value="1"/>
</dbReference>
<dbReference type="Proteomes" id="UP001222770">
    <property type="component" value="Unassembled WGS sequence"/>
</dbReference>
<name>A0ABT6CKT0_9SPHN</name>
<dbReference type="PRINTS" id="PR01488">
    <property type="entry name" value="RTXTOXINA"/>
</dbReference>
<evidence type="ECO:0000256" key="1">
    <source>
        <dbReference type="ARBA" id="ARBA00004370"/>
    </source>
</evidence>
<organism evidence="9 10">
    <name type="scientific">Novosphingobium cyanobacteriorum</name>
    <dbReference type="NCBI Taxonomy" id="3024215"/>
    <lineage>
        <taxon>Bacteria</taxon>
        <taxon>Pseudomonadati</taxon>
        <taxon>Pseudomonadota</taxon>
        <taxon>Alphaproteobacteria</taxon>
        <taxon>Sphingomonadales</taxon>
        <taxon>Sphingomonadaceae</taxon>
        <taxon>Novosphingobium</taxon>
    </lineage>
</organism>
<gene>
    <name evidence="9" type="ORF">POM99_10725</name>
</gene>
<dbReference type="InterPro" id="IPR011049">
    <property type="entry name" value="Serralysin-like_metalloprot_C"/>
</dbReference>
<dbReference type="InterPro" id="IPR018511">
    <property type="entry name" value="Hemolysin-typ_Ca-bd_CS"/>
</dbReference>
<accession>A0ABT6CKT0</accession>
<comment type="caution">
    <text evidence="9">The sequence shown here is derived from an EMBL/GenBank/DDBJ whole genome shotgun (WGS) entry which is preliminary data.</text>
</comment>
<keyword evidence="6" id="KW-0843">Virulence</keyword>
<evidence type="ECO:0000256" key="2">
    <source>
        <dbReference type="ARBA" id="ARBA00004613"/>
    </source>
</evidence>
<keyword evidence="10" id="KW-1185">Reference proteome</keyword>
<dbReference type="PRINTS" id="PR00313">
    <property type="entry name" value="CABNDNGRPT"/>
</dbReference>
<keyword evidence="5" id="KW-0677">Repeat</keyword>
<proteinExistence type="predicted"/>
<keyword evidence="3" id="KW-0964">Secreted</keyword>
<dbReference type="Pfam" id="PF00353">
    <property type="entry name" value="HemolysinCabind"/>
    <property type="match status" value="4"/>
</dbReference>
<evidence type="ECO:0000256" key="3">
    <source>
        <dbReference type="ARBA" id="ARBA00022525"/>
    </source>
</evidence>